<dbReference type="HOGENOM" id="CLU_127967_0_0_9"/>
<evidence type="ECO:0000313" key="10">
    <source>
        <dbReference type="Proteomes" id="UP000024559"/>
    </source>
</evidence>
<dbReference type="GO" id="GO:0034628">
    <property type="term" value="P:'de novo' NAD+ biosynthetic process from L-aspartate"/>
    <property type="evidence" value="ECO:0007669"/>
    <property type="project" value="TreeGrafter"/>
</dbReference>
<comment type="caution">
    <text evidence="9">The sequence shown here is derived from an EMBL/GenBank/DDBJ whole genome shotgun (WGS) entry which is preliminary data.</text>
</comment>
<name>A0A0E2PYS5_STRTR</name>
<dbReference type="InterPro" id="IPR003953">
    <property type="entry name" value="FAD-dep_OxRdtase_2_FAD-bd"/>
</dbReference>
<organism evidence="9 10">
    <name type="scientific">Streptococcus thermophilus M17PTZA496</name>
    <dbReference type="NCBI Taxonomy" id="1433289"/>
    <lineage>
        <taxon>Bacteria</taxon>
        <taxon>Bacillati</taxon>
        <taxon>Bacillota</taxon>
        <taxon>Bacilli</taxon>
        <taxon>Lactobacillales</taxon>
        <taxon>Streptococcaceae</taxon>
        <taxon>Streptococcus</taxon>
    </lineage>
</organism>
<dbReference type="InterPro" id="IPR005288">
    <property type="entry name" value="NadB"/>
</dbReference>
<evidence type="ECO:0000313" key="9">
    <source>
        <dbReference type="EMBL" id="ETW87911.1"/>
    </source>
</evidence>
<dbReference type="Pfam" id="PF00890">
    <property type="entry name" value="FAD_binding_2"/>
    <property type="match status" value="1"/>
</dbReference>
<dbReference type="SUPFAM" id="SSF51905">
    <property type="entry name" value="FAD/NAD(P)-binding domain"/>
    <property type="match status" value="1"/>
</dbReference>
<comment type="cofactor">
    <cofactor evidence="1">
        <name>FAD</name>
        <dbReference type="ChEBI" id="CHEBI:57692"/>
    </cofactor>
</comment>
<dbReference type="InterPro" id="IPR036188">
    <property type="entry name" value="FAD/NAD-bd_sf"/>
</dbReference>
<gene>
    <name evidence="9" type="ORF">X841_11820</name>
</gene>
<keyword evidence="4" id="KW-0274">FAD</keyword>
<dbReference type="Gene3D" id="3.50.50.60">
    <property type="entry name" value="FAD/NAD(P)-binding domain"/>
    <property type="match status" value="1"/>
</dbReference>
<evidence type="ECO:0000256" key="7">
    <source>
        <dbReference type="ARBA" id="ARBA00048305"/>
    </source>
</evidence>
<dbReference type="PATRIC" id="fig|1433289.7.peg.2416"/>
<dbReference type="Proteomes" id="UP000024559">
    <property type="component" value="Unassembled WGS sequence"/>
</dbReference>
<reference evidence="9 10" key="1">
    <citation type="journal article" date="2014" name="Genome Announc.">
        <title>Genome Sequences of Streptococcus thermophilus Strains MTH17CL396 and M17PTZA496 from Fontina, an Italian PDO Cheese.</title>
        <authorList>
            <person name="Treu L."/>
            <person name="Vendramin V."/>
            <person name="Bovo B."/>
            <person name="Campanaro S."/>
            <person name="Corich V."/>
            <person name="Giacomini A."/>
        </authorList>
    </citation>
    <scope>NUCLEOTIDE SEQUENCE [LARGE SCALE GENOMIC DNA]</scope>
    <source>
        <strain evidence="9 10">M17PTZA496</strain>
    </source>
</reference>
<keyword evidence="3" id="KW-0285">Flavoprotein</keyword>
<protein>
    <recommendedName>
        <fullName evidence="2">L-aspartate oxidase</fullName>
    </recommendedName>
    <alternativeName>
        <fullName evidence="6">Quinolinate synthase B</fullName>
    </alternativeName>
</protein>
<evidence type="ECO:0000256" key="1">
    <source>
        <dbReference type="ARBA" id="ARBA00001974"/>
    </source>
</evidence>
<evidence type="ECO:0000259" key="8">
    <source>
        <dbReference type="Pfam" id="PF00890"/>
    </source>
</evidence>
<accession>A0A0E2PYS5</accession>
<evidence type="ECO:0000256" key="2">
    <source>
        <dbReference type="ARBA" id="ARBA00021901"/>
    </source>
</evidence>
<evidence type="ECO:0000256" key="6">
    <source>
        <dbReference type="ARBA" id="ARBA00030386"/>
    </source>
</evidence>
<proteinExistence type="predicted"/>
<evidence type="ECO:0000256" key="5">
    <source>
        <dbReference type="ARBA" id="ARBA00023002"/>
    </source>
</evidence>
<feature type="domain" description="FAD-dependent oxidoreductase 2 FAD-binding" evidence="8">
    <location>
        <begin position="3"/>
        <end position="103"/>
    </location>
</feature>
<dbReference type="PANTHER" id="PTHR42716:SF2">
    <property type="entry name" value="L-ASPARTATE OXIDASE, CHLOROPLASTIC"/>
    <property type="match status" value="1"/>
</dbReference>
<keyword evidence="5" id="KW-0560">Oxidoreductase</keyword>
<evidence type="ECO:0000256" key="4">
    <source>
        <dbReference type="ARBA" id="ARBA00022827"/>
    </source>
</evidence>
<dbReference type="PANTHER" id="PTHR42716">
    <property type="entry name" value="L-ASPARTATE OXIDASE"/>
    <property type="match status" value="1"/>
</dbReference>
<comment type="catalytic activity">
    <reaction evidence="7">
        <text>L-aspartate + O2 = iminosuccinate + H2O2</text>
        <dbReference type="Rhea" id="RHEA:25876"/>
        <dbReference type="ChEBI" id="CHEBI:15379"/>
        <dbReference type="ChEBI" id="CHEBI:16240"/>
        <dbReference type="ChEBI" id="CHEBI:29991"/>
        <dbReference type="ChEBI" id="CHEBI:77875"/>
        <dbReference type="EC" id="1.4.3.16"/>
    </reaction>
    <physiologicalReaction direction="left-to-right" evidence="7">
        <dbReference type="Rhea" id="RHEA:25877"/>
    </physiologicalReaction>
</comment>
<dbReference type="AlphaFoldDB" id="A0A0E2PYS5"/>
<dbReference type="GO" id="GO:0008734">
    <property type="term" value="F:L-aspartate oxidase activity"/>
    <property type="evidence" value="ECO:0007669"/>
    <property type="project" value="UniProtKB-EC"/>
</dbReference>
<evidence type="ECO:0000256" key="3">
    <source>
        <dbReference type="ARBA" id="ARBA00022630"/>
    </source>
</evidence>
<dbReference type="EMBL" id="AZJT01000081">
    <property type="protein sequence ID" value="ETW87911.1"/>
    <property type="molecule type" value="Genomic_DNA"/>
</dbReference>
<sequence length="124" mass="14091">MSQELQITIITKDTLENSDSFLAQGGICMLKDDSDYESFFEDTLRAGHYKNDKVSVDLMIKSSPDVIKDLLDFGVDFQRDENGNLAFTREGAHSDKRILFYQDTTGKKSQADCLLRLKSVQTLR</sequence>